<keyword evidence="2" id="KW-1185">Reference proteome</keyword>
<sequence>MKVEISKLRVAVEKLLEHLEQTGHEVAEIPVDFYWNVPSENMYDAYEKPSELTLGQLSDDWNEIQKIADGRSEPVNYALVWAAAVLRRLGEQSKG</sequence>
<protein>
    <submittedName>
        <fullName evidence="1">Uncharacterized protein</fullName>
    </submittedName>
</protein>
<evidence type="ECO:0000313" key="2">
    <source>
        <dbReference type="Proteomes" id="UP001370348"/>
    </source>
</evidence>
<proteinExistence type="predicted"/>
<gene>
    <name evidence="1" type="ORF">LZC94_15405</name>
</gene>
<dbReference type="Proteomes" id="UP001370348">
    <property type="component" value="Chromosome"/>
</dbReference>
<accession>A0ABZ2M7X8</accession>
<dbReference type="EMBL" id="CP089984">
    <property type="protein sequence ID" value="WXB18614.1"/>
    <property type="molecule type" value="Genomic_DNA"/>
</dbReference>
<reference evidence="1 2" key="1">
    <citation type="submission" date="2021-12" db="EMBL/GenBank/DDBJ databases">
        <title>Discovery of the Pendulisporaceae a myxobacterial family with distinct sporulation behavior and unique specialized metabolism.</title>
        <authorList>
            <person name="Garcia R."/>
            <person name="Popoff A."/>
            <person name="Bader C.D."/>
            <person name="Loehr J."/>
            <person name="Walesch S."/>
            <person name="Walt C."/>
            <person name="Boldt J."/>
            <person name="Bunk B."/>
            <person name="Haeckl F.J.F.P.J."/>
            <person name="Gunesch A.P."/>
            <person name="Birkelbach J."/>
            <person name="Nuebel U."/>
            <person name="Pietschmann T."/>
            <person name="Bach T."/>
            <person name="Mueller R."/>
        </authorList>
    </citation>
    <scope>NUCLEOTIDE SEQUENCE [LARGE SCALE GENOMIC DNA]</scope>
    <source>
        <strain evidence="1 2">MSr11954</strain>
    </source>
</reference>
<organism evidence="1 2">
    <name type="scientific">Pendulispora albinea</name>
    <dbReference type="NCBI Taxonomy" id="2741071"/>
    <lineage>
        <taxon>Bacteria</taxon>
        <taxon>Pseudomonadati</taxon>
        <taxon>Myxococcota</taxon>
        <taxon>Myxococcia</taxon>
        <taxon>Myxococcales</taxon>
        <taxon>Sorangiineae</taxon>
        <taxon>Pendulisporaceae</taxon>
        <taxon>Pendulispora</taxon>
    </lineage>
</organism>
<evidence type="ECO:0000313" key="1">
    <source>
        <dbReference type="EMBL" id="WXB18614.1"/>
    </source>
</evidence>
<dbReference type="RefSeq" id="WP_394828247.1">
    <property type="nucleotide sequence ID" value="NZ_CP089984.1"/>
</dbReference>
<name>A0ABZ2M7X8_9BACT</name>